<keyword evidence="3" id="KW-1185">Reference proteome</keyword>
<proteinExistence type="predicted"/>
<feature type="signal peptide" evidence="1">
    <location>
        <begin position="1"/>
        <end position="19"/>
    </location>
</feature>
<protein>
    <submittedName>
        <fullName evidence="2">DUF2927 domain-containing protein</fullName>
    </submittedName>
</protein>
<organism evidence="2 3">
    <name type="scientific">Aureimonas populi</name>
    <dbReference type="NCBI Taxonomy" id="1701758"/>
    <lineage>
        <taxon>Bacteria</taxon>
        <taxon>Pseudomonadati</taxon>
        <taxon>Pseudomonadota</taxon>
        <taxon>Alphaproteobacteria</taxon>
        <taxon>Hyphomicrobiales</taxon>
        <taxon>Aurantimonadaceae</taxon>
        <taxon>Aureimonas</taxon>
    </lineage>
</organism>
<evidence type="ECO:0000313" key="3">
    <source>
        <dbReference type="Proteomes" id="UP001597371"/>
    </source>
</evidence>
<sequence>MPLYLILAALVFLTAQAHAREKLPDDVAMIEGFNRVVFTAEISGPFSDSGYLKKFTRPVRFRVEQGAAIDRRAAVEAFVAEIGGSVAGLRTRMAGPAERADFTVHVVDRAQYQSIGRRIYSNPFMRVPGHCIVRANFSEKGIIRSDAIIVSDEGEPRFRRCLVEEVLQGLGPLADNPDAMQSVFNDRSRATTFTRYDRLMLNMLYDPRLKPGMRKGDAAPFLPAVLRDARRYVR</sequence>
<name>A0ABW5CLF0_9HYPH</name>
<dbReference type="Proteomes" id="UP001597371">
    <property type="component" value="Unassembled WGS sequence"/>
</dbReference>
<dbReference type="Pfam" id="PF11150">
    <property type="entry name" value="DUF2927"/>
    <property type="match status" value="1"/>
</dbReference>
<dbReference type="InterPro" id="IPR021323">
    <property type="entry name" value="DUF2927"/>
</dbReference>
<reference evidence="3" key="1">
    <citation type="journal article" date="2019" name="Int. J. Syst. Evol. Microbiol.">
        <title>The Global Catalogue of Microorganisms (GCM) 10K type strain sequencing project: providing services to taxonomists for standard genome sequencing and annotation.</title>
        <authorList>
            <consortium name="The Broad Institute Genomics Platform"/>
            <consortium name="The Broad Institute Genome Sequencing Center for Infectious Disease"/>
            <person name="Wu L."/>
            <person name="Ma J."/>
        </authorList>
    </citation>
    <scope>NUCLEOTIDE SEQUENCE [LARGE SCALE GENOMIC DNA]</scope>
    <source>
        <strain evidence="3">ZS-35-S2</strain>
    </source>
</reference>
<comment type="caution">
    <text evidence="2">The sequence shown here is derived from an EMBL/GenBank/DDBJ whole genome shotgun (WGS) entry which is preliminary data.</text>
</comment>
<evidence type="ECO:0000256" key="1">
    <source>
        <dbReference type="SAM" id="SignalP"/>
    </source>
</evidence>
<gene>
    <name evidence="2" type="ORF">ACFSKQ_04850</name>
</gene>
<keyword evidence="1" id="KW-0732">Signal</keyword>
<dbReference type="RefSeq" id="WP_209739848.1">
    <property type="nucleotide sequence ID" value="NZ_CP072611.1"/>
</dbReference>
<dbReference type="EMBL" id="JBHUIJ010000005">
    <property type="protein sequence ID" value="MFD2236792.1"/>
    <property type="molecule type" value="Genomic_DNA"/>
</dbReference>
<evidence type="ECO:0000313" key="2">
    <source>
        <dbReference type="EMBL" id="MFD2236792.1"/>
    </source>
</evidence>
<accession>A0ABW5CLF0</accession>
<feature type="chain" id="PRO_5045694181" evidence="1">
    <location>
        <begin position="20"/>
        <end position="234"/>
    </location>
</feature>